<feature type="compositionally biased region" description="Polar residues" evidence="1">
    <location>
        <begin position="159"/>
        <end position="177"/>
    </location>
</feature>
<reference evidence="3" key="1">
    <citation type="journal article" date="2017" name="Genome Biol. Evol.">
        <title>The complete genome sequence of the phytopathogenic fungus Sclerotinia sclerotiorum reveals insights into the genome architecture of broad host range pathogens.</title>
        <authorList>
            <person name="Derbyshire M."/>
            <person name="Denton-Giles M."/>
            <person name="Hegedus D."/>
            <person name="Seifbarghy S."/>
            <person name="Rollins J."/>
            <person name="van Kan J."/>
            <person name="Seidl M.F."/>
            <person name="Faino L."/>
            <person name="Mbengue M."/>
            <person name="Navaud O."/>
            <person name="Raffaele S."/>
            <person name="Hammond-Kosack K."/>
            <person name="Heard S."/>
            <person name="Oliver R."/>
        </authorList>
    </citation>
    <scope>NUCLEOTIDE SEQUENCE [LARGE SCALE GENOMIC DNA]</scope>
    <source>
        <strain evidence="3">ATCC 18683 / 1980 / Ss-1</strain>
    </source>
</reference>
<dbReference type="OrthoDB" id="3647690at2759"/>
<dbReference type="AlphaFoldDB" id="A0A1D9QBA8"/>
<sequence>MHIPCLRKRRHQFQFPSQFQSRNVNQKPRENTSNLTLKLNINVRRKLRLKNLKGKFPTIKFKRGMFGGATKTRGKRRLDIKRRFGRFLRRKKTHFRFRPLKFNCKWRFPGVKSKGCFGFGWRGRRRDVHWDSDNSTTLHTFVQAMNTHAQRNTRRHTRSINAKTSKSSTSSGHITQQHAHLLPEQSLTNQVKPGYRYPYSLAPENFPDTFYRLHRDENWRDISDLPQSYSNNSIISTTSLQATDTKFNNRGHIQKPIYNAPEHGWSAKNTYTPLPTSAKQILRIVRGHFSERGVSSSSIFVPGVWNERKASGVSLWDNMEDALEEGKRFDGVQIFPVEGDLFRRASAAPTSGGSVVFCMEELLRRDSKLCMITRGRYGQGRGKEGEGNGRGNELRGKAYLVAGVIPGELFHEFEFFGLASAKKVEGEVR</sequence>
<organism evidence="2 3">
    <name type="scientific">Sclerotinia sclerotiorum (strain ATCC 18683 / 1980 / Ss-1)</name>
    <name type="common">White mold</name>
    <name type="synonym">Whetzelinia sclerotiorum</name>
    <dbReference type="NCBI Taxonomy" id="665079"/>
    <lineage>
        <taxon>Eukaryota</taxon>
        <taxon>Fungi</taxon>
        <taxon>Dikarya</taxon>
        <taxon>Ascomycota</taxon>
        <taxon>Pezizomycotina</taxon>
        <taxon>Leotiomycetes</taxon>
        <taxon>Helotiales</taxon>
        <taxon>Sclerotiniaceae</taxon>
        <taxon>Sclerotinia</taxon>
    </lineage>
</organism>
<name>A0A1D9QBA8_SCLS1</name>
<dbReference type="Proteomes" id="UP000177798">
    <property type="component" value="Chromosome 9"/>
</dbReference>
<evidence type="ECO:0000313" key="2">
    <source>
        <dbReference type="EMBL" id="APA12179.1"/>
    </source>
</evidence>
<protein>
    <submittedName>
        <fullName evidence="2">Uncharacterized protein</fullName>
    </submittedName>
</protein>
<dbReference type="VEuPathDB" id="FungiDB:sscle_09g069490"/>
<evidence type="ECO:0000313" key="3">
    <source>
        <dbReference type="Proteomes" id="UP000177798"/>
    </source>
</evidence>
<dbReference type="EMBL" id="CP017822">
    <property type="protein sequence ID" value="APA12179.1"/>
    <property type="molecule type" value="Genomic_DNA"/>
</dbReference>
<evidence type="ECO:0000256" key="1">
    <source>
        <dbReference type="SAM" id="MobiDB-lite"/>
    </source>
</evidence>
<feature type="region of interest" description="Disordered" evidence="1">
    <location>
        <begin position="147"/>
        <end position="177"/>
    </location>
</feature>
<gene>
    <name evidence="2" type="ORF">sscle_09g069490</name>
</gene>
<proteinExistence type="predicted"/>
<accession>A0A1D9QBA8</accession>